<evidence type="ECO:0000313" key="3">
    <source>
        <dbReference type="Proteomes" id="UP001159363"/>
    </source>
</evidence>
<comment type="caution">
    <text evidence="2">The sequence shown here is derived from an EMBL/GenBank/DDBJ whole genome shotgun (WGS) entry which is preliminary data.</text>
</comment>
<dbReference type="EMBL" id="JARBHB010000001">
    <property type="protein sequence ID" value="KAJ8897668.1"/>
    <property type="molecule type" value="Genomic_DNA"/>
</dbReference>
<gene>
    <name evidence="2" type="ORF">PR048_003018</name>
</gene>
<feature type="compositionally biased region" description="Polar residues" evidence="1">
    <location>
        <begin position="363"/>
        <end position="378"/>
    </location>
</feature>
<organism evidence="2 3">
    <name type="scientific">Dryococelus australis</name>
    <dbReference type="NCBI Taxonomy" id="614101"/>
    <lineage>
        <taxon>Eukaryota</taxon>
        <taxon>Metazoa</taxon>
        <taxon>Ecdysozoa</taxon>
        <taxon>Arthropoda</taxon>
        <taxon>Hexapoda</taxon>
        <taxon>Insecta</taxon>
        <taxon>Pterygota</taxon>
        <taxon>Neoptera</taxon>
        <taxon>Polyneoptera</taxon>
        <taxon>Phasmatodea</taxon>
        <taxon>Verophasmatodea</taxon>
        <taxon>Anareolatae</taxon>
        <taxon>Phasmatidae</taxon>
        <taxon>Eurycanthinae</taxon>
        <taxon>Dryococelus</taxon>
    </lineage>
</organism>
<sequence length="422" mass="45711">MHTACTHAPSVPRVNAATTRIKAVHDEVSILKINLRKKSLPLPACTSTRALRDMRPAKLESSMPTRKAAGELKFCGYKNCGRYKIFCQCANANSWSDEALGVRVSVARIAPSLLDLGFEVPTGGNKTRIAVLALRHTLRESAAAVSSSEPYHDMTSRQILAVYSGEEEKLDRRRVIAHRYRGAVNHGVVETVRGSMSDARESRSCSRTTSLTHAPSYQKFATQTAPKVRIAIGYIPVGPDSRTRLPLPELPVRSPSSFLLRDHSLTKRPGNRQTISSRSDPSHVPAEQSALHLPCSGPIPAFAWNYFGKPLKTEVRIEPRSSRMRVHCATPLGRNPLRSNVFQGGAGMKGRGRREIPEKTRRPTASSGTILTCDNPVTQPGIKPGEVGGSVADGDVLPTGLELRHDGSGSGGNPDASGLAKR</sequence>
<proteinExistence type="predicted"/>
<dbReference type="Proteomes" id="UP001159363">
    <property type="component" value="Chromosome 1"/>
</dbReference>
<keyword evidence="3" id="KW-1185">Reference proteome</keyword>
<protein>
    <submittedName>
        <fullName evidence="2">Uncharacterized protein</fullName>
    </submittedName>
</protein>
<reference evidence="2 3" key="1">
    <citation type="submission" date="2023-02" db="EMBL/GenBank/DDBJ databases">
        <title>LHISI_Scaffold_Assembly.</title>
        <authorList>
            <person name="Stuart O.P."/>
            <person name="Cleave R."/>
            <person name="Magrath M.J.L."/>
            <person name="Mikheyev A.S."/>
        </authorList>
    </citation>
    <scope>NUCLEOTIDE SEQUENCE [LARGE SCALE GENOMIC DNA]</scope>
    <source>
        <strain evidence="2">Daus_M_001</strain>
        <tissue evidence="2">Leg muscle</tissue>
    </source>
</reference>
<feature type="region of interest" description="Disordered" evidence="1">
    <location>
        <begin position="258"/>
        <end position="291"/>
    </location>
</feature>
<accession>A0ABQ9IP32</accession>
<evidence type="ECO:0000313" key="2">
    <source>
        <dbReference type="EMBL" id="KAJ8897668.1"/>
    </source>
</evidence>
<feature type="region of interest" description="Disordered" evidence="1">
    <location>
        <begin position="337"/>
        <end position="422"/>
    </location>
</feature>
<name>A0ABQ9IP32_9NEOP</name>
<evidence type="ECO:0000256" key="1">
    <source>
        <dbReference type="SAM" id="MobiDB-lite"/>
    </source>
</evidence>